<evidence type="ECO:0000256" key="2">
    <source>
        <dbReference type="ARBA" id="ARBA00012513"/>
    </source>
</evidence>
<evidence type="ECO:0000256" key="11">
    <source>
        <dbReference type="SAM" id="MobiDB-lite"/>
    </source>
</evidence>
<evidence type="ECO:0000259" key="12">
    <source>
        <dbReference type="PROSITE" id="PS50011"/>
    </source>
</evidence>
<evidence type="ECO:0000256" key="5">
    <source>
        <dbReference type="ARBA" id="ARBA00022741"/>
    </source>
</evidence>
<gene>
    <name evidence="13" type="ORF">M0812_22637</name>
</gene>
<dbReference type="InterPro" id="IPR050629">
    <property type="entry name" value="STE20/SPS1-PAK"/>
</dbReference>
<dbReference type="InterPro" id="IPR017441">
    <property type="entry name" value="Protein_kinase_ATP_BS"/>
</dbReference>
<dbReference type="InterPro" id="IPR011009">
    <property type="entry name" value="Kinase-like_dom_sf"/>
</dbReference>
<keyword evidence="7 10" id="KW-0067">ATP-binding</keyword>
<comment type="similarity">
    <text evidence="1">Belongs to the protein kinase superfamily. STE Ser/Thr protein kinase family. STE20 subfamily.</text>
</comment>
<dbReference type="GO" id="GO:0004674">
    <property type="term" value="F:protein serine/threonine kinase activity"/>
    <property type="evidence" value="ECO:0007669"/>
    <property type="project" value="UniProtKB-KW"/>
</dbReference>
<comment type="catalytic activity">
    <reaction evidence="8">
        <text>L-threonyl-[protein] + ATP = O-phospho-L-threonyl-[protein] + ADP + H(+)</text>
        <dbReference type="Rhea" id="RHEA:46608"/>
        <dbReference type="Rhea" id="RHEA-COMP:11060"/>
        <dbReference type="Rhea" id="RHEA-COMP:11605"/>
        <dbReference type="ChEBI" id="CHEBI:15378"/>
        <dbReference type="ChEBI" id="CHEBI:30013"/>
        <dbReference type="ChEBI" id="CHEBI:30616"/>
        <dbReference type="ChEBI" id="CHEBI:61977"/>
        <dbReference type="ChEBI" id="CHEBI:456216"/>
        <dbReference type="EC" id="2.7.11.1"/>
    </reaction>
</comment>
<organism evidence="13 14">
    <name type="scientific">Anaeramoeba flamelloides</name>
    <dbReference type="NCBI Taxonomy" id="1746091"/>
    <lineage>
        <taxon>Eukaryota</taxon>
        <taxon>Metamonada</taxon>
        <taxon>Anaeramoebidae</taxon>
        <taxon>Anaeramoeba</taxon>
    </lineage>
</organism>
<dbReference type="EMBL" id="JANTQA010000047">
    <property type="protein sequence ID" value="KAJ3433674.1"/>
    <property type="molecule type" value="Genomic_DNA"/>
</dbReference>
<dbReference type="PROSITE" id="PS50011">
    <property type="entry name" value="PROTEIN_KINASE_DOM"/>
    <property type="match status" value="1"/>
</dbReference>
<keyword evidence="5 10" id="KW-0547">Nucleotide-binding</keyword>
<comment type="catalytic activity">
    <reaction evidence="9">
        <text>L-seryl-[protein] + ATP = O-phospho-L-seryl-[protein] + ADP + H(+)</text>
        <dbReference type="Rhea" id="RHEA:17989"/>
        <dbReference type="Rhea" id="RHEA-COMP:9863"/>
        <dbReference type="Rhea" id="RHEA-COMP:11604"/>
        <dbReference type="ChEBI" id="CHEBI:15378"/>
        <dbReference type="ChEBI" id="CHEBI:29999"/>
        <dbReference type="ChEBI" id="CHEBI:30616"/>
        <dbReference type="ChEBI" id="CHEBI:83421"/>
        <dbReference type="ChEBI" id="CHEBI:456216"/>
        <dbReference type="EC" id="2.7.11.1"/>
    </reaction>
</comment>
<dbReference type="InterPro" id="IPR000719">
    <property type="entry name" value="Prot_kinase_dom"/>
</dbReference>
<keyword evidence="3" id="KW-0723">Serine/threonine-protein kinase</keyword>
<sequence>MSDFLTKERDPYDDYDMIEKIGEGSYGSVFKAIKKKTGEVVAIKKIAVEEDIHSIIKEISIMKQCQNRHIVQYFDTYFCDNELYIVMEYCGGGSVADILETTDETLNENQCASVCKSILEGLEYFHSQRKIHRDIKAGNVLLTDNGGSKLGDFGVSGQLTEGMAQRNTVIGTPYWMAPEVIQEVGYGYKVDIWSLGITILEMGEGKPPLSDTHPMRAIFLIPTRPSPTFTEPKKWSKNANDFLACCLEKNPEKRPSAKELLKHPWIVKAKKTTVTLPDLIEKTKIARAKNKQMASSTGSSSYTSQGETVSSSTETSSSEENSDEGYSMGTTMIHNVQEKKDSKKKKKPDFLEHIQKSPQLEKKKSQEEINRQYQDLGVDELEGMLKVMDKKRLKEISIVKKKFKLQMDPILQVLKQKQQK</sequence>
<evidence type="ECO:0000256" key="4">
    <source>
        <dbReference type="ARBA" id="ARBA00022679"/>
    </source>
</evidence>
<proteinExistence type="inferred from homology"/>
<accession>A0AAV7Z228</accession>
<dbReference type="AlphaFoldDB" id="A0AAV7Z228"/>
<dbReference type="PANTHER" id="PTHR48012:SF2">
    <property type="entry name" value="STERILE20-LIKE KINASE, ISOFORM B"/>
    <property type="match status" value="1"/>
</dbReference>
<comment type="caution">
    <text evidence="13">The sequence shown here is derived from an EMBL/GenBank/DDBJ whole genome shotgun (WGS) entry which is preliminary data.</text>
</comment>
<dbReference type="Gene3D" id="1.10.510.10">
    <property type="entry name" value="Transferase(Phosphotransferase) domain 1"/>
    <property type="match status" value="1"/>
</dbReference>
<evidence type="ECO:0000256" key="10">
    <source>
        <dbReference type="PROSITE-ProRule" id="PRU10141"/>
    </source>
</evidence>
<evidence type="ECO:0000256" key="1">
    <source>
        <dbReference type="ARBA" id="ARBA00008874"/>
    </source>
</evidence>
<dbReference type="PANTHER" id="PTHR48012">
    <property type="entry name" value="STERILE20-LIKE KINASE, ISOFORM B-RELATED"/>
    <property type="match status" value="1"/>
</dbReference>
<evidence type="ECO:0000256" key="3">
    <source>
        <dbReference type="ARBA" id="ARBA00022527"/>
    </source>
</evidence>
<feature type="binding site" evidence="10">
    <location>
        <position position="45"/>
    </location>
    <ligand>
        <name>ATP</name>
        <dbReference type="ChEBI" id="CHEBI:30616"/>
    </ligand>
</feature>
<protein>
    <recommendedName>
        <fullName evidence="2">non-specific serine/threonine protein kinase</fullName>
        <ecNumber evidence="2">2.7.11.1</ecNumber>
    </recommendedName>
</protein>
<dbReference type="FunFam" id="1.10.510.10:FF:000499">
    <property type="entry name" value="Serine/threonine-protein kinase KIC1"/>
    <property type="match status" value="1"/>
</dbReference>
<evidence type="ECO:0000256" key="8">
    <source>
        <dbReference type="ARBA" id="ARBA00047899"/>
    </source>
</evidence>
<feature type="region of interest" description="Disordered" evidence="11">
    <location>
        <begin position="287"/>
        <end position="329"/>
    </location>
</feature>
<evidence type="ECO:0000256" key="9">
    <source>
        <dbReference type="ARBA" id="ARBA00048679"/>
    </source>
</evidence>
<keyword evidence="4" id="KW-0808">Transferase</keyword>
<evidence type="ECO:0000313" key="14">
    <source>
        <dbReference type="Proteomes" id="UP001146793"/>
    </source>
</evidence>
<dbReference type="Pfam" id="PF00069">
    <property type="entry name" value="Pkinase"/>
    <property type="match status" value="1"/>
</dbReference>
<feature type="domain" description="Protein kinase" evidence="12">
    <location>
        <begin position="15"/>
        <end position="266"/>
    </location>
</feature>
<evidence type="ECO:0000256" key="7">
    <source>
        <dbReference type="ARBA" id="ARBA00022840"/>
    </source>
</evidence>
<dbReference type="SUPFAM" id="SSF56112">
    <property type="entry name" value="Protein kinase-like (PK-like)"/>
    <property type="match status" value="1"/>
</dbReference>
<dbReference type="GO" id="GO:0005524">
    <property type="term" value="F:ATP binding"/>
    <property type="evidence" value="ECO:0007669"/>
    <property type="project" value="UniProtKB-UniRule"/>
</dbReference>
<dbReference type="PROSITE" id="PS00107">
    <property type="entry name" value="PROTEIN_KINASE_ATP"/>
    <property type="match status" value="1"/>
</dbReference>
<evidence type="ECO:0000256" key="6">
    <source>
        <dbReference type="ARBA" id="ARBA00022777"/>
    </source>
</evidence>
<name>A0AAV7Z228_9EUKA</name>
<dbReference type="GO" id="GO:0005737">
    <property type="term" value="C:cytoplasm"/>
    <property type="evidence" value="ECO:0007669"/>
    <property type="project" value="TreeGrafter"/>
</dbReference>
<dbReference type="SMART" id="SM00220">
    <property type="entry name" value="S_TKc"/>
    <property type="match status" value="1"/>
</dbReference>
<keyword evidence="6 13" id="KW-0418">Kinase</keyword>
<evidence type="ECO:0000313" key="13">
    <source>
        <dbReference type="EMBL" id="KAJ3433674.1"/>
    </source>
</evidence>
<dbReference type="CDD" id="cd06612">
    <property type="entry name" value="STKc_MST1_2"/>
    <property type="match status" value="1"/>
</dbReference>
<reference evidence="13" key="1">
    <citation type="submission" date="2022-08" db="EMBL/GenBank/DDBJ databases">
        <title>Novel sulphate-reducing endosymbionts in the free-living metamonad Anaeramoeba.</title>
        <authorList>
            <person name="Jerlstrom-Hultqvist J."/>
            <person name="Cepicka I."/>
            <person name="Gallot-Lavallee L."/>
            <person name="Salas-Leiva D."/>
            <person name="Curtis B.A."/>
            <person name="Zahonova K."/>
            <person name="Pipaliya S."/>
            <person name="Dacks J."/>
            <person name="Roger A.J."/>
        </authorList>
    </citation>
    <scope>NUCLEOTIDE SEQUENCE</scope>
    <source>
        <strain evidence="13">Busselton2</strain>
    </source>
</reference>
<feature type="compositionally biased region" description="Low complexity" evidence="11">
    <location>
        <begin position="295"/>
        <end position="319"/>
    </location>
</feature>
<dbReference type="EC" id="2.7.11.1" evidence="2"/>
<dbReference type="Proteomes" id="UP001146793">
    <property type="component" value="Unassembled WGS sequence"/>
</dbReference>